<organism evidence="1 2">
    <name type="scientific">Dehalogenimonas formicexedens</name>
    <dbReference type="NCBI Taxonomy" id="1839801"/>
    <lineage>
        <taxon>Bacteria</taxon>
        <taxon>Bacillati</taxon>
        <taxon>Chloroflexota</taxon>
        <taxon>Dehalococcoidia</taxon>
        <taxon>Dehalococcoidales</taxon>
        <taxon>Dehalococcoidaceae</taxon>
        <taxon>Dehalogenimonas</taxon>
    </lineage>
</organism>
<dbReference type="Proteomes" id="UP000185934">
    <property type="component" value="Chromosome"/>
</dbReference>
<evidence type="ECO:0000313" key="2">
    <source>
        <dbReference type="Proteomes" id="UP000185934"/>
    </source>
</evidence>
<dbReference type="InterPro" id="IPR011008">
    <property type="entry name" value="Dimeric_a/b-barrel"/>
</dbReference>
<evidence type="ECO:0008006" key="3">
    <source>
        <dbReference type="Google" id="ProtNLM"/>
    </source>
</evidence>
<gene>
    <name evidence="1" type="ORF">Dform_01489</name>
</gene>
<dbReference type="EMBL" id="CP018258">
    <property type="protein sequence ID" value="APV44811.1"/>
    <property type="molecule type" value="Genomic_DNA"/>
</dbReference>
<keyword evidence="2" id="KW-1185">Reference proteome</keyword>
<dbReference type="SUPFAM" id="SSF54909">
    <property type="entry name" value="Dimeric alpha+beta barrel"/>
    <property type="match status" value="1"/>
</dbReference>
<name>A0A1P8F8K8_9CHLR</name>
<dbReference type="KEGG" id="dfo:Dform_01489"/>
<sequence length="101" mass="11821">MIVRIWHGWAAPGKDDQYEELLKEEIFTRIANRYIKGYQGIRLLRRDSGDETEFITIMTFDDLDAVKEFAGEDYEAAVVPPKARQLLSHFDQTSQHYEVKV</sequence>
<reference evidence="2" key="1">
    <citation type="submission" date="2016-11" db="EMBL/GenBank/DDBJ databases">
        <title>Dehalogenimonas formicexedens sp. nov., a chlorinated alkane respiring bacterium isolated from contaminated groundwater.</title>
        <authorList>
            <person name="Key T.A."/>
            <person name="Bowman K.S."/>
            <person name="Lee I."/>
            <person name="Chun J."/>
            <person name="Albuquerque L."/>
            <person name="da Costa M.S."/>
            <person name="Rainey F.A."/>
            <person name="Moe W.M."/>
        </authorList>
    </citation>
    <scope>NUCLEOTIDE SEQUENCE [LARGE SCALE GENOMIC DNA]</scope>
    <source>
        <strain evidence="2">NSZ-14</strain>
    </source>
</reference>
<dbReference type="RefSeq" id="WP_076004439.1">
    <property type="nucleotide sequence ID" value="NZ_CP018258.1"/>
</dbReference>
<dbReference type="STRING" id="1839801.Dform_01489"/>
<dbReference type="AlphaFoldDB" id="A0A1P8F8K8"/>
<proteinExistence type="predicted"/>
<evidence type="ECO:0000313" key="1">
    <source>
        <dbReference type="EMBL" id="APV44811.1"/>
    </source>
</evidence>
<accession>A0A1P8F8K8</accession>
<protein>
    <recommendedName>
        <fullName evidence="3">Antibiotic biosynthesis monooxygenase</fullName>
    </recommendedName>
</protein>
<dbReference type="OrthoDB" id="165208at2"/>